<evidence type="ECO:0000259" key="17">
    <source>
        <dbReference type="PROSITE" id="PS51184"/>
    </source>
</evidence>
<dbReference type="GO" id="GO:0140681">
    <property type="term" value="F:histone H3K36me2/H3K36me3 demethylase activity"/>
    <property type="evidence" value="ECO:0007669"/>
    <property type="project" value="UniProtKB-ARBA"/>
</dbReference>
<evidence type="ECO:0000256" key="7">
    <source>
        <dbReference type="ARBA" id="ARBA00022964"/>
    </source>
</evidence>
<protein>
    <recommendedName>
        <fullName evidence="3">[histone H3]-trimethyl-L-lysine(9) demethylase</fullName>
        <ecNumber evidence="3">1.14.11.66</ecNumber>
    </recommendedName>
</protein>
<dbReference type="GO" id="GO:0000785">
    <property type="term" value="C:chromatin"/>
    <property type="evidence" value="ECO:0007669"/>
    <property type="project" value="TreeGrafter"/>
</dbReference>
<feature type="compositionally biased region" description="Basic and acidic residues" evidence="15">
    <location>
        <begin position="473"/>
        <end position="487"/>
    </location>
</feature>
<evidence type="ECO:0000256" key="6">
    <source>
        <dbReference type="ARBA" id="ARBA00022853"/>
    </source>
</evidence>
<evidence type="ECO:0000256" key="9">
    <source>
        <dbReference type="ARBA" id="ARBA00023004"/>
    </source>
</evidence>
<reference evidence="18" key="2">
    <citation type="submission" date="2022-10" db="EMBL/GenBank/DDBJ databases">
        <authorList>
            <consortium name="ENA_rothamsted_submissions"/>
            <consortium name="culmorum"/>
            <person name="King R."/>
        </authorList>
    </citation>
    <scope>NUCLEOTIDE SEQUENCE</scope>
</reference>
<evidence type="ECO:0000256" key="5">
    <source>
        <dbReference type="ARBA" id="ARBA00022833"/>
    </source>
</evidence>
<keyword evidence="12" id="KW-0539">Nucleus</keyword>
<feature type="compositionally biased region" description="Basic residues" evidence="15">
    <location>
        <begin position="538"/>
        <end position="559"/>
    </location>
</feature>
<feature type="compositionally biased region" description="Low complexity" evidence="15">
    <location>
        <begin position="986"/>
        <end position="1002"/>
    </location>
</feature>
<dbReference type="SMART" id="SM00558">
    <property type="entry name" value="JmjC"/>
    <property type="match status" value="1"/>
</dbReference>
<dbReference type="SMART" id="SM00545">
    <property type="entry name" value="JmjN"/>
    <property type="match status" value="1"/>
</dbReference>
<dbReference type="InterPro" id="IPR003347">
    <property type="entry name" value="JmjC_dom"/>
</dbReference>
<keyword evidence="19" id="KW-1185">Reference proteome</keyword>
<name>A0A9N9SAF0_PHACE</name>
<proteinExistence type="inferred from homology"/>
<evidence type="ECO:0000256" key="1">
    <source>
        <dbReference type="ARBA" id="ARBA00001954"/>
    </source>
</evidence>
<evidence type="ECO:0000256" key="12">
    <source>
        <dbReference type="ARBA" id="ARBA00023242"/>
    </source>
</evidence>
<feature type="region of interest" description="Disordered" evidence="15">
    <location>
        <begin position="459"/>
        <end position="488"/>
    </location>
</feature>
<dbReference type="Pfam" id="PF02373">
    <property type="entry name" value="JmjC"/>
    <property type="match status" value="1"/>
</dbReference>
<evidence type="ECO:0000313" key="18">
    <source>
        <dbReference type="EMBL" id="CAG9815127.1"/>
    </source>
</evidence>
<dbReference type="GO" id="GO:0010468">
    <property type="term" value="P:regulation of gene expression"/>
    <property type="evidence" value="ECO:0007669"/>
    <property type="project" value="TreeGrafter"/>
</dbReference>
<evidence type="ECO:0000256" key="15">
    <source>
        <dbReference type="SAM" id="MobiDB-lite"/>
    </source>
</evidence>
<keyword evidence="10" id="KW-0805">Transcription regulation</keyword>
<evidence type="ECO:0000256" key="2">
    <source>
        <dbReference type="ARBA" id="ARBA00009711"/>
    </source>
</evidence>
<evidence type="ECO:0000256" key="4">
    <source>
        <dbReference type="ARBA" id="ARBA00022723"/>
    </source>
</evidence>
<dbReference type="Gene3D" id="2.60.120.650">
    <property type="entry name" value="Cupin"/>
    <property type="match status" value="1"/>
</dbReference>
<feature type="region of interest" description="Disordered" evidence="15">
    <location>
        <begin position="538"/>
        <end position="649"/>
    </location>
</feature>
<comment type="similarity">
    <text evidence="2">Belongs to the JHDM3 histone demethylase family.</text>
</comment>
<gene>
    <name evidence="18" type="ORF">PHAECO_LOCUS2324</name>
</gene>
<dbReference type="GO" id="GO:0046872">
    <property type="term" value="F:metal ion binding"/>
    <property type="evidence" value="ECO:0007669"/>
    <property type="project" value="UniProtKB-KW"/>
</dbReference>
<keyword evidence="4" id="KW-0479">Metal-binding</keyword>
<feature type="region of interest" description="Disordered" evidence="15">
    <location>
        <begin position="753"/>
        <end position="789"/>
    </location>
</feature>
<dbReference type="FunFam" id="2.60.120.650:FF:000048">
    <property type="entry name" value="Lysine-specific demethylase 4A"/>
    <property type="match status" value="1"/>
</dbReference>
<accession>A0A9N9SAF0</accession>
<comment type="function">
    <text evidence="14">Probable histone demethylase that specifically demethylates 'Lys-9' and 'Lys-36' residues of histone H3, thereby playing a central role in histone code. Demethylation of Lys residue generates formaldehyde and succinate.</text>
</comment>
<dbReference type="Pfam" id="PF02375">
    <property type="entry name" value="JmjN"/>
    <property type="match status" value="1"/>
</dbReference>
<keyword evidence="8" id="KW-0560">Oxidoreductase</keyword>
<evidence type="ECO:0000256" key="14">
    <source>
        <dbReference type="ARBA" id="ARBA00053408"/>
    </source>
</evidence>
<dbReference type="EC" id="1.14.11.66" evidence="3"/>
<dbReference type="OrthoDB" id="9547406at2759"/>
<dbReference type="GO" id="GO:0048512">
    <property type="term" value="P:circadian behavior"/>
    <property type="evidence" value="ECO:0007669"/>
    <property type="project" value="UniProtKB-ARBA"/>
</dbReference>
<dbReference type="InterPro" id="IPR003349">
    <property type="entry name" value="JmjN"/>
</dbReference>
<feature type="region of interest" description="Disordered" evidence="15">
    <location>
        <begin position="1084"/>
        <end position="1106"/>
    </location>
</feature>
<dbReference type="SUPFAM" id="SSF51197">
    <property type="entry name" value="Clavaminate synthase-like"/>
    <property type="match status" value="1"/>
</dbReference>
<dbReference type="GO" id="GO:0140684">
    <property type="term" value="F:histone H3K9me2/H3K9me3 demethylase activity"/>
    <property type="evidence" value="ECO:0007669"/>
    <property type="project" value="UniProtKB-EC"/>
</dbReference>
<keyword evidence="5" id="KW-0862">Zinc</keyword>
<evidence type="ECO:0000256" key="8">
    <source>
        <dbReference type="ARBA" id="ARBA00023002"/>
    </source>
</evidence>
<feature type="compositionally biased region" description="Basic residues" evidence="15">
    <location>
        <begin position="459"/>
        <end position="472"/>
    </location>
</feature>
<keyword evidence="6" id="KW-0156">Chromatin regulator</keyword>
<keyword evidence="7" id="KW-0223">Dioxygenase</keyword>
<reference evidence="18" key="1">
    <citation type="submission" date="2022-01" db="EMBL/GenBank/DDBJ databases">
        <authorList>
            <person name="King R."/>
        </authorList>
    </citation>
    <scope>NUCLEOTIDE SEQUENCE</scope>
</reference>
<feature type="region of interest" description="Disordered" evidence="15">
    <location>
        <begin position="981"/>
        <end position="1010"/>
    </location>
</feature>
<evidence type="ECO:0000259" key="16">
    <source>
        <dbReference type="PROSITE" id="PS51183"/>
    </source>
</evidence>
<dbReference type="PANTHER" id="PTHR10694">
    <property type="entry name" value="LYSINE-SPECIFIC DEMETHYLASE"/>
    <property type="match status" value="1"/>
</dbReference>
<comment type="catalytic activity">
    <reaction evidence="13">
        <text>N(6),N(6),N(6)-trimethyl-L-lysyl(9)-[histone H3] + 2 2-oxoglutarate + 2 O2 = N(6)-methyl-L-lysyl(9)-[histone H3] + 2 formaldehyde + 2 succinate + 2 CO2</text>
        <dbReference type="Rhea" id="RHEA:60200"/>
        <dbReference type="Rhea" id="RHEA-COMP:15538"/>
        <dbReference type="Rhea" id="RHEA-COMP:15542"/>
        <dbReference type="ChEBI" id="CHEBI:15379"/>
        <dbReference type="ChEBI" id="CHEBI:16526"/>
        <dbReference type="ChEBI" id="CHEBI:16810"/>
        <dbReference type="ChEBI" id="CHEBI:16842"/>
        <dbReference type="ChEBI" id="CHEBI:30031"/>
        <dbReference type="ChEBI" id="CHEBI:61929"/>
        <dbReference type="ChEBI" id="CHEBI:61961"/>
        <dbReference type="EC" id="1.14.11.66"/>
    </reaction>
</comment>
<dbReference type="SUPFAM" id="SSF63748">
    <property type="entry name" value="Tudor/PWWP/MBT"/>
    <property type="match status" value="1"/>
</dbReference>
<feature type="compositionally biased region" description="Basic and acidic residues" evidence="15">
    <location>
        <begin position="587"/>
        <end position="606"/>
    </location>
</feature>
<evidence type="ECO:0000256" key="13">
    <source>
        <dbReference type="ARBA" id="ARBA00049349"/>
    </source>
</evidence>
<dbReference type="EMBL" id="OU896717">
    <property type="protein sequence ID" value="CAG9815127.1"/>
    <property type="molecule type" value="Genomic_DNA"/>
</dbReference>
<dbReference type="Gene3D" id="2.30.30.140">
    <property type="match status" value="1"/>
</dbReference>
<dbReference type="GO" id="GO:0005634">
    <property type="term" value="C:nucleus"/>
    <property type="evidence" value="ECO:0007669"/>
    <property type="project" value="TreeGrafter"/>
</dbReference>
<feature type="domain" description="JmjN" evidence="16">
    <location>
        <begin position="12"/>
        <end position="54"/>
    </location>
</feature>
<evidence type="ECO:0000313" key="19">
    <source>
        <dbReference type="Proteomes" id="UP001153737"/>
    </source>
</evidence>
<dbReference type="PROSITE" id="PS51183">
    <property type="entry name" value="JMJN"/>
    <property type="match status" value="1"/>
</dbReference>
<dbReference type="Proteomes" id="UP001153737">
    <property type="component" value="Chromosome 11"/>
</dbReference>
<feature type="compositionally biased region" description="Low complexity" evidence="15">
    <location>
        <begin position="754"/>
        <end position="780"/>
    </location>
</feature>
<dbReference type="PANTHER" id="PTHR10694:SF129">
    <property type="entry name" value="LYSINE-SPECIFIC DEMETHYLASE 4B-RELATED"/>
    <property type="match status" value="1"/>
</dbReference>
<evidence type="ECO:0000256" key="11">
    <source>
        <dbReference type="ARBA" id="ARBA00023163"/>
    </source>
</evidence>
<dbReference type="PROSITE" id="PS51184">
    <property type="entry name" value="JMJC"/>
    <property type="match status" value="1"/>
</dbReference>
<feature type="domain" description="JmjC" evidence="17">
    <location>
        <begin position="142"/>
        <end position="308"/>
    </location>
</feature>
<evidence type="ECO:0000256" key="3">
    <source>
        <dbReference type="ARBA" id="ARBA00012900"/>
    </source>
</evidence>
<comment type="cofactor">
    <cofactor evidence="1">
        <name>Fe(2+)</name>
        <dbReference type="ChEBI" id="CHEBI:29033"/>
    </cofactor>
</comment>
<keyword evidence="11" id="KW-0804">Transcription</keyword>
<sequence length="1321" mass="150124">MAESNNQRAPKIMVFRPTWEEFKDFSTYIKHMESKGAHKAGLAKVIPPPEWVPRKSGYNVEDLDISIPSPICQVVTGKQGLYQQINIQKKAMTVKQYQELANSERYATPRHFDYEDLERKYWKNITYVAPIYGADVSGSITDSDVDEWNINKLGTILDLVNEDYGISIEGVNTAYLYFGMWKTTFAWHTEDMDLYSINYLHFGAPKTWYAIPPEHGRRLERLANGFFPGSYKTCQAFLRHKMTLISPQILKQYSIPYNKITQESGEIMITFPYGYHAGFNHGFNCAESTNFAQERWIEYGKRASQCTCSKDMVKISMDTFVKRFQSDRYEMWLRGEDVGPHPEEPDRKVAAPLPMPQDILCNKNNPSLPLSYLEVPKKGAKKGGGGRMGYSHLNMTEFPTSLQLELMEEDNLPYGSDDLPPDEQQLEVLEDIWLKAGEIEAEDATICDAGYNVKKSRKYFQKKKRQKQKAKRRSDDDPGWRPKKGEDYSTDELTGLYAACDRKDKKVCGKIVKPIEEQVYKAELVKSLLAQETDKILKHKKKHKHKERNHEHKKHKKGKQREGETTATTLPVHPESIKSEDPEDSSPEVKQEIDSIIRAAAEEHEQALLNESEPPNRLDSPNLIQLPPAPKTDLKSYRRQKEKPKLSTVETIKTSKGIITVVGSHPMQIKPKTEVNKPANPFENQFLSFLNTPRYVPEKKSTKTKVFKTKPTISETISSLPKDIKIYSNRKPSSSAVGTAPETTQSLPVTLNDLLSSPLQPQPTLTKSESSIKSESSSLPSPSPQSPASANNVIVQRMPELTVPEPFTSHEQMPRLDSPVATQAIIKASAPPVKTETLMPSLEKVEPKPSPPKKYKPNLIWSNQNFYRVNRCEETIYTNQDRFYPMSHTPIIFDKEPEKKVIVETIKTDFLDSITALETDEFVVPPAVKEEECVSLSDIETDSCGSSCSCPCSNSSCSDSSCSGCSNCSTCQSDTESEREEEIYRSDTSSYNPSDSNYSSSSSDDDYDNKRGRRYVAVSNPKCELSRRESVNNNGKHVYVTDEETKENVGRCKAARKTGRQNDKMSSAKAKRFLKVFKMFENNKNNNNNNYSVKKGSPKQVKSSPRPYLSEIIMGVRKKGRPPANYQSQFTLIKKMLNDFKNRSESVPSKVDGSLSEHLSLKKANLTPVECYVKAQDVLSNFSKEIQEYLHSGLTLFNVSSLPIARSCDVKKSVVRNSKEARRKAESDNDEARYLAIKLDQVVWARHKNGRYYHARVVDIKVDSQMCVFFPEDQSFSKDIRMSDVVDFETMDAPEIGQRLQIRYYSKMKLRAISTEILSMV</sequence>
<organism evidence="18 19">
    <name type="scientific">Phaedon cochleariae</name>
    <name type="common">Mustard beetle</name>
    <dbReference type="NCBI Taxonomy" id="80249"/>
    <lineage>
        <taxon>Eukaryota</taxon>
        <taxon>Metazoa</taxon>
        <taxon>Ecdysozoa</taxon>
        <taxon>Arthropoda</taxon>
        <taxon>Hexapoda</taxon>
        <taxon>Insecta</taxon>
        <taxon>Pterygota</taxon>
        <taxon>Neoptera</taxon>
        <taxon>Endopterygota</taxon>
        <taxon>Coleoptera</taxon>
        <taxon>Polyphaga</taxon>
        <taxon>Cucujiformia</taxon>
        <taxon>Chrysomeloidea</taxon>
        <taxon>Chrysomelidae</taxon>
        <taxon>Chrysomelinae</taxon>
        <taxon>Chrysomelini</taxon>
        <taxon>Phaedon</taxon>
    </lineage>
</organism>
<keyword evidence="9" id="KW-0408">Iron</keyword>
<evidence type="ECO:0000256" key="10">
    <source>
        <dbReference type="ARBA" id="ARBA00023015"/>
    </source>
</evidence>